<dbReference type="Gene3D" id="4.10.410.60">
    <property type="match status" value="1"/>
</dbReference>
<dbReference type="GO" id="GO:0006412">
    <property type="term" value="P:translation"/>
    <property type="evidence" value="ECO:0007669"/>
    <property type="project" value="UniProtKB-UniRule"/>
</dbReference>
<gene>
    <name evidence="5" type="primary">rpmI</name>
    <name evidence="7" type="ORF">EPA93_30795</name>
</gene>
<dbReference type="HAMAP" id="MF_00514">
    <property type="entry name" value="Ribosomal_bL35"/>
    <property type="match status" value="1"/>
</dbReference>
<dbReference type="Proteomes" id="UP000290365">
    <property type="component" value="Chromosome"/>
</dbReference>
<dbReference type="EMBL" id="CP035758">
    <property type="protein sequence ID" value="QBD80131.1"/>
    <property type="molecule type" value="Genomic_DNA"/>
</dbReference>
<dbReference type="PANTHER" id="PTHR33343:SF1">
    <property type="entry name" value="LARGE RIBOSOMAL SUBUNIT PROTEIN BL35M"/>
    <property type="match status" value="1"/>
</dbReference>
<name>A0A4V0YZL4_KTERU</name>
<dbReference type="KEGG" id="kbs:EPA93_30795"/>
<organism evidence="7 8">
    <name type="scientific">Ktedonosporobacter rubrisoli</name>
    <dbReference type="NCBI Taxonomy" id="2509675"/>
    <lineage>
        <taxon>Bacteria</taxon>
        <taxon>Bacillati</taxon>
        <taxon>Chloroflexota</taxon>
        <taxon>Ktedonobacteria</taxon>
        <taxon>Ktedonobacterales</taxon>
        <taxon>Ktedonosporobacteraceae</taxon>
        <taxon>Ktedonosporobacter</taxon>
    </lineage>
</organism>
<evidence type="ECO:0000256" key="1">
    <source>
        <dbReference type="ARBA" id="ARBA00006598"/>
    </source>
</evidence>
<evidence type="ECO:0000256" key="5">
    <source>
        <dbReference type="HAMAP-Rule" id="MF_00514"/>
    </source>
</evidence>
<dbReference type="Pfam" id="PF01632">
    <property type="entry name" value="Ribosomal_L35p"/>
    <property type="match status" value="1"/>
</dbReference>
<dbReference type="InterPro" id="IPR037229">
    <property type="entry name" value="Ribosomal_bL35_sf"/>
</dbReference>
<evidence type="ECO:0000256" key="6">
    <source>
        <dbReference type="RuleBase" id="RU000568"/>
    </source>
</evidence>
<dbReference type="OrthoDB" id="164539at2"/>
<dbReference type="InterPro" id="IPR021137">
    <property type="entry name" value="Ribosomal_bL35-like"/>
</dbReference>
<dbReference type="PANTHER" id="PTHR33343">
    <property type="entry name" value="54S RIBOSOMAL PROTEIN BL35M"/>
    <property type="match status" value="1"/>
</dbReference>
<dbReference type="InterPro" id="IPR001706">
    <property type="entry name" value="Ribosomal_bL35"/>
</dbReference>
<keyword evidence="3 5" id="KW-0687">Ribonucleoprotein</keyword>
<sequence>MKQKLKTHKATAKRVKITASGKFLRRKVAISHLRRHKSSHLVRSADKRYQLSSADTRRMKRLLPYAF</sequence>
<dbReference type="NCBIfam" id="TIGR00001">
    <property type="entry name" value="rpmI_bact"/>
    <property type="match status" value="1"/>
</dbReference>
<protein>
    <recommendedName>
        <fullName evidence="4 5">Large ribosomal subunit protein bL35</fullName>
    </recommendedName>
</protein>
<evidence type="ECO:0000313" key="8">
    <source>
        <dbReference type="Proteomes" id="UP000290365"/>
    </source>
</evidence>
<reference evidence="7 8" key="1">
    <citation type="submission" date="2019-01" db="EMBL/GenBank/DDBJ databases">
        <title>Ktedonosporobacter rubrisoli SCAWS-G2.</title>
        <authorList>
            <person name="Huang Y."/>
            <person name="Yan B."/>
        </authorList>
    </citation>
    <scope>NUCLEOTIDE SEQUENCE [LARGE SCALE GENOMIC DNA]</scope>
    <source>
        <strain evidence="7 8">SCAWS-G2</strain>
    </source>
</reference>
<dbReference type="GO" id="GO:0022625">
    <property type="term" value="C:cytosolic large ribosomal subunit"/>
    <property type="evidence" value="ECO:0007669"/>
    <property type="project" value="TreeGrafter"/>
</dbReference>
<proteinExistence type="inferred from homology"/>
<evidence type="ECO:0000256" key="4">
    <source>
        <dbReference type="ARBA" id="ARBA00071664"/>
    </source>
</evidence>
<accession>A0A4V0YZL4</accession>
<dbReference type="AlphaFoldDB" id="A0A4V0YZL4"/>
<evidence type="ECO:0000256" key="2">
    <source>
        <dbReference type="ARBA" id="ARBA00022980"/>
    </source>
</evidence>
<keyword evidence="8" id="KW-1185">Reference proteome</keyword>
<evidence type="ECO:0000313" key="7">
    <source>
        <dbReference type="EMBL" id="QBD80131.1"/>
    </source>
</evidence>
<dbReference type="SUPFAM" id="SSF143034">
    <property type="entry name" value="L35p-like"/>
    <property type="match status" value="1"/>
</dbReference>
<comment type="similarity">
    <text evidence="1 5 6">Belongs to the bacterial ribosomal protein bL35 family.</text>
</comment>
<evidence type="ECO:0000256" key="3">
    <source>
        <dbReference type="ARBA" id="ARBA00023274"/>
    </source>
</evidence>
<dbReference type="FunFam" id="4.10.410.60:FF:000001">
    <property type="entry name" value="50S ribosomal protein L35"/>
    <property type="match status" value="1"/>
</dbReference>
<dbReference type="PRINTS" id="PR00064">
    <property type="entry name" value="RIBOSOMALL35"/>
</dbReference>
<keyword evidence="2 5" id="KW-0689">Ribosomal protein</keyword>
<dbReference type="RefSeq" id="WP_129891197.1">
    <property type="nucleotide sequence ID" value="NZ_CP035758.1"/>
</dbReference>
<dbReference type="GO" id="GO:0003735">
    <property type="term" value="F:structural constituent of ribosome"/>
    <property type="evidence" value="ECO:0007669"/>
    <property type="project" value="InterPro"/>
</dbReference>